<name>A0A4P2QLB6_SORCE</name>
<feature type="compositionally biased region" description="Basic and acidic residues" evidence="1">
    <location>
        <begin position="159"/>
        <end position="168"/>
    </location>
</feature>
<dbReference type="Proteomes" id="UP000295497">
    <property type="component" value="Chromosome"/>
</dbReference>
<dbReference type="EMBL" id="CP012672">
    <property type="protein sequence ID" value="AUX30598.1"/>
    <property type="molecule type" value="Genomic_DNA"/>
</dbReference>
<feature type="compositionally biased region" description="Basic and acidic residues" evidence="1">
    <location>
        <begin position="204"/>
        <end position="222"/>
    </location>
</feature>
<organism evidence="2 3">
    <name type="scientific">Sorangium cellulosum</name>
    <name type="common">Polyangium cellulosum</name>
    <dbReference type="NCBI Taxonomy" id="56"/>
    <lineage>
        <taxon>Bacteria</taxon>
        <taxon>Pseudomonadati</taxon>
        <taxon>Myxococcota</taxon>
        <taxon>Polyangia</taxon>
        <taxon>Polyangiales</taxon>
        <taxon>Polyangiaceae</taxon>
        <taxon>Sorangium</taxon>
    </lineage>
</organism>
<evidence type="ECO:0000313" key="2">
    <source>
        <dbReference type="EMBL" id="AUX30598.1"/>
    </source>
</evidence>
<evidence type="ECO:0000313" key="3">
    <source>
        <dbReference type="Proteomes" id="UP000295497"/>
    </source>
</evidence>
<evidence type="ECO:0000256" key="1">
    <source>
        <dbReference type="SAM" id="MobiDB-lite"/>
    </source>
</evidence>
<gene>
    <name evidence="2" type="ORF">SOCE836_027070</name>
</gene>
<sequence>MPPMSRAPVDAPAETAAELPTATEATLLEMVLGLPGVGPRILGTPLSPPSVASRPRRSLAERTQIALFDATRLAAAFELGRRYHAARARRGALHTDAARVARHFGPRLASLVHEELWIAALDTHGRVRETRLLARGDGARERRSRGRAVGATQPLRRPRREDCDERTRSGRRQPAGLGSVARSLSSGITAVVQWVRSPTPMQDRQAERTAAEPSDAEKSWDQRILERVPSGVDASLIAENLRLTPTERVERMRKALEFIEEAKAAHGHRFSARR</sequence>
<protein>
    <submittedName>
        <fullName evidence="2">Uncharacterized protein</fullName>
    </submittedName>
</protein>
<feature type="region of interest" description="Disordered" evidence="1">
    <location>
        <begin position="196"/>
        <end position="222"/>
    </location>
</feature>
<reference evidence="2 3" key="1">
    <citation type="submission" date="2015-09" db="EMBL/GenBank/DDBJ databases">
        <title>Sorangium comparison.</title>
        <authorList>
            <person name="Zaburannyi N."/>
            <person name="Bunk B."/>
            <person name="Overmann J."/>
            <person name="Mueller R."/>
        </authorList>
    </citation>
    <scope>NUCLEOTIDE SEQUENCE [LARGE SCALE GENOMIC DNA]</scope>
    <source>
        <strain evidence="2 3">So ce836</strain>
    </source>
</reference>
<proteinExistence type="predicted"/>
<feature type="region of interest" description="Disordered" evidence="1">
    <location>
        <begin position="136"/>
        <end position="182"/>
    </location>
</feature>
<accession>A0A4P2QLB6</accession>
<dbReference type="AlphaFoldDB" id="A0A4P2QLB6"/>